<comment type="caution">
    <text evidence="1">The sequence shown here is derived from an EMBL/GenBank/DDBJ whole genome shotgun (WGS) entry which is preliminary data.</text>
</comment>
<reference evidence="1 2" key="1">
    <citation type="submission" date="2020-08" db="EMBL/GenBank/DDBJ databases">
        <title>Functional genomics of gut bacteria from endangered species of beetles.</title>
        <authorList>
            <person name="Carlos-Shanley C."/>
        </authorList>
    </citation>
    <scope>NUCLEOTIDE SEQUENCE [LARGE SCALE GENOMIC DNA]</scope>
    <source>
        <strain evidence="1 2">S00239</strain>
    </source>
</reference>
<evidence type="ECO:0000313" key="1">
    <source>
        <dbReference type="EMBL" id="MBB4841974.1"/>
    </source>
</evidence>
<organism evidence="1 2">
    <name type="scientific">Roseateles oligotrophus</name>
    <dbReference type="NCBI Taxonomy" id="1769250"/>
    <lineage>
        <taxon>Bacteria</taxon>
        <taxon>Pseudomonadati</taxon>
        <taxon>Pseudomonadota</taxon>
        <taxon>Betaproteobacteria</taxon>
        <taxon>Burkholderiales</taxon>
        <taxon>Sphaerotilaceae</taxon>
        <taxon>Roseateles</taxon>
    </lineage>
</organism>
<dbReference type="Pfam" id="PF03692">
    <property type="entry name" value="CxxCxxCC"/>
    <property type="match status" value="1"/>
</dbReference>
<protein>
    <submittedName>
        <fullName evidence="1">Fe-S-cluster containining protein</fullName>
    </submittedName>
</protein>
<name>A0A840L0L8_9BURK</name>
<dbReference type="Proteomes" id="UP000562027">
    <property type="component" value="Unassembled WGS sequence"/>
</dbReference>
<dbReference type="InterPro" id="IPR005358">
    <property type="entry name" value="Puta_zinc/iron-chelating_dom"/>
</dbReference>
<gene>
    <name evidence="1" type="ORF">HNP55_000469</name>
</gene>
<dbReference type="EMBL" id="JACHLP010000001">
    <property type="protein sequence ID" value="MBB4841974.1"/>
    <property type="molecule type" value="Genomic_DNA"/>
</dbReference>
<sequence>MTPPRPPDIHPCQQCGACCAFFRVSFYWAEAADLPPELVEKISPHLSCMSGSNQARPRCRALSGEVGGPVSCGVYAQRPSTCRDVQAGDEQCAKARAGHGLPRLSPAEPSCVNLPA</sequence>
<proteinExistence type="predicted"/>
<dbReference type="RefSeq" id="WP_184295794.1">
    <property type="nucleotide sequence ID" value="NZ_JACHLP010000001.1"/>
</dbReference>
<keyword evidence="2" id="KW-1185">Reference proteome</keyword>
<accession>A0A840L0L8</accession>
<evidence type="ECO:0000313" key="2">
    <source>
        <dbReference type="Proteomes" id="UP000562027"/>
    </source>
</evidence>
<dbReference type="AlphaFoldDB" id="A0A840L0L8"/>